<organism evidence="1 2">
    <name type="scientific">Zonotrichia albicollis</name>
    <name type="common">White-throated sparrow</name>
    <name type="synonym">Fringilla albicollis</name>
    <dbReference type="NCBI Taxonomy" id="44394"/>
    <lineage>
        <taxon>Eukaryota</taxon>
        <taxon>Metazoa</taxon>
        <taxon>Chordata</taxon>
        <taxon>Craniata</taxon>
        <taxon>Vertebrata</taxon>
        <taxon>Euteleostomi</taxon>
        <taxon>Archelosauria</taxon>
        <taxon>Archosauria</taxon>
        <taxon>Dinosauria</taxon>
        <taxon>Saurischia</taxon>
        <taxon>Theropoda</taxon>
        <taxon>Coelurosauria</taxon>
        <taxon>Aves</taxon>
        <taxon>Neognathae</taxon>
        <taxon>Neoaves</taxon>
        <taxon>Telluraves</taxon>
        <taxon>Australaves</taxon>
        <taxon>Passeriformes</taxon>
        <taxon>Passerellidae</taxon>
        <taxon>Zonotrichia</taxon>
    </lineage>
</organism>
<reference evidence="1" key="2">
    <citation type="submission" date="2025-09" db="UniProtKB">
        <authorList>
            <consortium name="Ensembl"/>
        </authorList>
    </citation>
    <scope>IDENTIFICATION</scope>
</reference>
<dbReference type="Ensembl" id="ENSZALT00000027963.1">
    <property type="protein sequence ID" value="ENSZALP00000021425.1"/>
    <property type="gene ID" value="ENSZALG00000016771.1"/>
</dbReference>
<protein>
    <submittedName>
        <fullName evidence="1">Uncharacterized protein</fullName>
    </submittedName>
</protein>
<dbReference type="AlphaFoldDB" id="A0A8D2NBZ1"/>
<keyword evidence="2" id="KW-1185">Reference proteome</keyword>
<dbReference type="Proteomes" id="UP000694413">
    <property type="component" value="Unassembled WGS sequence"/>
</dbReference>
<reference evidence="1" key="1">
    <citation type="submission" date="2025-08" db="UniProtKB">
        <authorList>
            <consortium name="Ensembl"/>
        </authorList>
    </citation>
    <scope>IDENTIFICATION</scope>
</reference>
<name>A0A8D2NBZ1_ZONAL</name>
<accession>A0A8D2NBZ1</accession>
<evidence type="ECO:0000313" key="2">
    <source>
        <dbReference type="Proteomes" id="UP000694413"/>
    </source>
</evidence>
<sequence length="241" mass="26543">PRGKAKDGECAGKCQVWSCLRGIDVIATLLWMQRAGMQRLWMLRAGEQRLWRQRFLMQRLWMQRATLLGMQRAGMQRLWMLRAVEQRLWRQRLSMQRLSMQRATLQSGQAPSALLIARQGPGGAAAGSPLCSGASQMSAAAPGLLPECIQPALSSLRPAPPGMHPRDRHVLFSSALEMLFAGRSRAEHPQLRVLPGRRAEHLRAPALQPCAAFPGRALIPGSRPSAKLLLTPAAGDLIIIS</sequence>
<evidence type="ECO:0000313" key="1">
    <source>
        <dbReference type="Ensembl" id="ENSZALP00000021425.1"/>
    </source>
</evidence>
<proteinExistence type="predicted"/>